<gene>
    <name evidence="3" type="ORF">AA314_01699</name>
</gene>
<name>A0AAC8TBT9_9BACT</name>
<feature type="binding site" evidence="2">
    <location>
        <position position="214"/>
    </location>
    <ligand>
        <name>Mg(2+)</name>
        <dbReference type="ChEBI" id="CHEBI:18420"/>
    </ligand>
</feature>
<dbReference type="InterPro" id="IPR018520">
    <property type="entry name" value="UPP_synth-like_CS"/>
</dbReference>
<keyword evidence="1 2" id="KW-0808">Transferase</keyword>
<dbReference type="InterPro" id="IPR036424">
    <property type="entry name" value="UPP_synth-like_sf"/>
</dbReference>
<comment type="similarity">
    <text evidence="2">Belongs to the UPP synthase family.</text>
</comment>
<feature type="active site" description="Proton acceptor" evidence="2">
    <location>
        <position position="75"/>
    </location>
</feature>
<comment type="caution">
    <text evidence="2">Lacks conserved residue(s) required for the propagation of feature annotation.</text>
</comment>
<dbReference type="KEGG" id="age:AA314_01699"/>
<dbReference type="GO" id="GO:0045547">
    <property type="term" value="F:ditrans,polycis-polyprenyl diphosphate synthase [(2E,6E)-farnesyl diphosphate specific] activity"/>
    <property type="evidence" value="ECO:0007669"/>
    <property type="project" value="TreeGrafter"/>
</dbReference>
<keyword evidence="2" id="KW-0479">Metal-binding</keyword>
<feature type="binding site" evidence="2">
    <location>
        <begin position="28"/>
        <end position="31"/>
    </location>
    <ligand>
        <name>substrate</name>
    </ligand>
</feature>
<feature type="binding site" evidence="2">
    <location>
        <position position="195"/>
    </location>
    <ligand>
        <name>substrate</name>
    </ligand>
</feature>
<dbReference type="CDD" id="cd00475">
    <property type="entry name" value="Cis_IPPS"/>
    <property type="match status" value="1"/>
</dbReference>
<evidence type="ECO:0000313" key="3">
    <source>
        <dbReference type="EMBL" id="AKJ00073.1"/>
    </source>
</evidence>
<dbReference type="AlphaFoldDB" id="A0AAC8TBT9"/>
<comment type="cofactor">
    <cofactor evidence="2">
        <name>Mg(2+)</name>
        <dbReference type="ChEBI" id="CHEBI:18420"/>
    </cofactor>
    <text evidence="2">Binds 2 magnesium ions per subunit.</text>
</comment>
<dbReference type="SUPFAM" id="SSF64005">
    <property type="entry name" value="Undecaprenyl diphosphate synthase"/>
    <property type="match status" value="1"/>
</dbReference>
<feature type="binding site" evidence="2">
    <location>
        <position position="78"/>
    </location>
    <ligand>
        <name>substrate</name>
    </ligand>
</feature>
<dbReference type="FunFam" id="3.40.1180.10:FF:000001">
    <property type="entry name" value="(2E,6E)-farnesyl-diphosphate-specific ditrans,polycis-undecaprenyl-diphosphate synthase"/>
    <property type="match status" value="1"/>
</dbReference>
<dbReference type="GO" id="GO:0016094">
    <property type="term" value="P:polyprenol biosynthetic process"/>
    <property type="evidence" value="ECO:0007669"/>
    <property type="project" value="TreeGrafter"/>
</dbReference>
<evidence type="ECO:0000256" key="1">
    <source>
        <dbReference type="ARBA" id="ARBA00022679"/>
    </source>
</evidence>
<evidence type="ECO:0000256" key="2">
    <source>
        <dbReference type="HAMAP-Rule" id="MF_01139"/>
    </source>
</evidence>
<dbReference type="InterPro" id="IPR001441">
    <property type="entry name" value="UPP_synth-like"/>
</dbReference>
<proteinExistence type="inferred from homology"/>
<keyword evidence="2" id="KW-0460">Magnesium</keyword>
<feature type="active site" evidence="2">
    <location>
        <position position="27"/>
    </location>
</feature>
<reference evidence="3 4" key="1">
    <citation type="submission" date="2015-05" db="EMBL/GenBank/DDBJ databases">
        <title>Genome assembly of Archangium gephyra DSM 2261.</title>
        <authorList>
            <person name="Sharma G."/>
            <person name="Subramanian S."/>
        </authorList>
    </citation>
    <scope>NUCLEOTIDE SEQUENCE [LARGE SCALE GENOMIC DNA]</scope>
    <source>
        <strain evidence="3 4">DSM 2261</strain>
    </source>
</reference>
<dbReference type="EC" id="2.5.1.-" evidence="2"/>
<feature type="binding site" evidence="2">
    <location>
        <position position="27"/>
    </location>
    <ligand>
        <name>Mg(2+)</name>
        <dbReference type="ChEBI" id="CHEBI:18420"/>
    </ligand>
</feature>
<feature type="binding site" evidence="2">
    <location>
        <position position="40"/>
    </location>
    <ligand>
        <name>substrate</name>
    </ligand>
</feature>
<organism evidence="3 4">
    <name type="scientific">Archangium gephyra</name>
    <dbReference type="NCBI Taxonomy" id="48"/>
    <lineage>
        <taxon>Bacteria</taxon>
        <taxon>Pseudomonadati</taxon>
        <taxon>Myxococcota</taxon>
        <taxon>Myxococcia</taxon>
        <taxon>Myxococcales</taxon>
        <taxon>Cystobacterineae</taxon>
        <taxon>Archangiaceae</taxon>
        <taxon>Archangium</taxon>
    </lineage>
</organism>
<dbReference type="NCBIfam" id="NF011405">
    <property type="entry name" value="PRK14830.1"/>
    <property type="match status" value="1"/>
</dbReference>
<dbReference type="PROSITE" id="PS01066">
    <property type="entry name" value="UPP_SYNTHASE"/>
    <property type="match status" value="1"/>
</dbReference>
<sequence length="261" mass="29519">MSPPSVAALERLVQERPLPRHVGIIMDGNGRWAELRDLPRVEGHREGSTSVREVTRCARRVGVQALTLYAFSSQNWARPAEEVAALMELLREYLESERAEILGNGIRFNAIGEVEKLPRFVREPLERLRADSANNTGMVLTLALSYGGREELAQAARRMAEAACKGELTPAQLDTQTFESYLWTNGLPPLDLVVRTSGEQRISNFLLWQLAYAELCFNDILWPDFRAEAFLRCLAQYQQRERRFGLTSAQVKREDSLRAGA</sequence>
<dbReference type="EMBL" id="CP011509">
    <property type="protein sequence ID" value="AKJ00073.1"/>
    <property type="molecule type" value="Genomic_DNA"/>
</dbReference>
<dbReference type="Proteomes" id="UP000035579">
    <property type="component" value="Chromosome"/>
</dbReference>
<dbReference type="NCBIfam" id="TIGR00055">
    <property type="entry name" value="uppS"/>
    <property type="match status" value="1"/>
</dbReference>
<feature type="binding site" evidence="2">
    <location>
        <position position="76"/>
    </location>
    <ligand>
        <name>substrate</name>
    </ligand>
</feature>
<dbReference type="GO" id="GO:0000287">
    <property type="term" value="F:magnesium ion binding"/>
    <property type="evidence" value="ECO:0007669"/>
    <property type="project" value="UniProtKB-UniRule"/>
</dbReference>
<protein>
    <recommendedName>
        <fullName evidence="2">Isoprenyl transferase</fullName>
        <ecNumber evidence="2">2.5.1.-</ecNumber>
    </recommendedName>
</protein>
<dbReference type="Gene3D" id="3.40.1180.10">
    <property type="entry name" value="Decaprenyl diphosphate synthase-like"/>
    <property type="match status" value="1"/>
</dbReference>
<feature type="binding site" evidence="2">
    <location>
        <position position="44"/>
    </location>
    <ligand>
        <name>substrate</name>
    </ligand>
</feature>
<feature type="binding site" evidence="2">
    <location>
        <position position="32"/>
    </location>
    <ligand>
        <name>substrate</name>
    </ligand>
</feature>
<accession>A0AAC8TBT9</accession>
<comment type="function">
    <text evidence="2">Catalyzes the condensation of isopentenyl diphosphate (IPP) with allylic pyrophosphates generating different type of terpenoids.</text>
</comment>
<comment type="subunit">
    <text evidence="2">Homodimer.</text>
</comment>
<dbReference type="PANTHER" id="PTHR10291">
    <property type="entry name" value="DEHYDRODOLICHYL DIPHOSPHATE SYNTHASE FAMILY MEMBER"/>
    <property type="match status" value="1"/>
</dbReference>
<feature type="binding site" evidence="2">
    <location>
        <begin position="201"/>
        <end position="203"/>
    </location>
    <ligand>
        <name>substrate</name>
    </ligand>
</feature>
<evidence type="ECO:0000313" key="4">
    <source>
        <dbReference type="Proteomes" id="UP000035579"/>
    </source>
</evidence>
<dbReference type="PANTHER" id="PTHR10291:SF0">
    <property type="entry name" value="DEHYDRODOLICHYL DIPHOSPHATE SYNTHASE 2"/>
    <property type="match status" value="1"/>
</dbReference>
<dbReference type="Pfam" id="PF01255">
    <property type="entry name" value="Prenyltransf"/>
    <property type="match status" value="1"/>
</dbReference>
<dbReference type="HAMAP" id="MF_01139">
    <property type="entry name" value="ISPT"/>
    <property type="match status" value="1"/>
</dbReference>